<evidence type="ECO:0000256" key="6">
    <source>
        <dbReference type="ARBA" id="ARBA00023163"/>
    </source>
</evidence>
<feature type="domain" description="AB hydrolase-1" evidence="7">
    <location>
        <begin position="432"/>
        <end position="666"/>
    </location>
</feature>
<protein>
    <submittedName>
        <fullName evidence="11">Alpha/beta fold hydrolase</fullName>
    </submittedName>
</protein>
<comment type="similarity">
    <text evidence="2">Belongs to the sigma-70 factor family. ECF subfamily.</text>
</comment>
<dbReference type="PRINTS" id="PR00793">
    <property type="entry name" value="PROAMNOPTASE"/>
</dbReference>
<dbReference type="PANTHER" id="PTHR47756:SF2">
    <property type="entry name" value="BLL6612 PROTEIN"/>
    <property type="match status" value="1"/>
</dbReference>
<keyword evidence="4" id="KW-0805">Transcription regulation</keyword>
<dbReference type="InterPro" id="IPR002410">
    <property type="entry name" value="Peptidase_S33"/>
</dbReference>
<dbReference type="InterPro" id="IPR000073">
    <property type="entry name" value="AB_hydrolase_1"/>
</dbReference>
<dbReference type="GO" id="GO:0004177">
    <property type="term" value="F:aminopeptidase activity"/>
    <property type="evidence" value="ECO:0007669"/>
    <property type="project" value="UniProtKB-EC"/>
</dbReference>
<keyword evidence="6" id="KW-0804">Transcription</keyword>
<dbReference type="SUPFAM" id="SSF53474">
    <property type="entry name" value="alpha/beta-Hydrolases"/>
    <property type="match status" value="1"/>
</dbReference>
<dbReference type="Gene3D" id="1.10.1740.10">
    <property type="match status" value="1"/>
</dbReference>
<feature type="domain" description="RNA polymerase sigma-70 region 2" evidence="8">
    <location>
        <begin position="17"/>
        <end position="72"/>
    </location>
</feature>
<dbReference type="GO" id="GO:0006352">
    <property type="term" value="P:DNA-templated transcription initiation"/>
    <property type="evidence" value="ECO:0007669"/>
    <property type="project" value="InterPro"/>
</dbReference>
<evidence type="ECO:0000256" key="1">
    <source>
        <dbReference type="ARBA" id="ARBA00010088"/>
    </source>
</evidence>
<dbReference type="RefSeq" id="WP_350281338.1">
    <property type="nucleotide sequence ID" value="NZ_CP158165.1"/>
</dbReference>
<evidence type="ECO:0000256" key="2">
    <source>
        <dbReference type="ARBA" id="ARBA00010641"/>
    </source>
</evidence>
<keyword evidence="5" id="KW-0731">Sigma factor</keyword>
<organism evidence="11">
    <name type="scientific">Kribbella sp. HUAS MG21</name>
    <dbReference type="NCBI Taxonomy" id="3160966"/>
    <lineage>
        <taxon>Bacteria</taxon>
        <taxon>Bacillati</taxon>
        <taxon>Actinomycetota</taxon>
        <taxon>Actinomycetes</taxon>
        <taxon>Propionibacteriales</taxon>
        <taxon>Kribbellaceae</taxon>
        <taxon>Kribbella</taxon>
    </lineage>
</organism>
<evidence type="ECO:0000256" key="4">
    <source>
        <dbReference type="ARBA" id="ARBA00023015"/>
    </source>
</evidence>
<dbReference type="InterPro" id="IPR013249">
    <property type="entry name" value="RNA_pol_sigma70_r4_t2"/>
</dbReference>
<comment type="similarity">
    <text evidence="1">Belongs to the peptidase S33 family.</text>
</comment>
<dbReference type="GO" id="GO:0016987">
    <property type="term" value="F:sigma factor activity"/>
    <property type="evidence" value="ECO:0007669"/>
    <property type="project" value="UniProtKB-KW"/>
</dbReference>
<dbReference type="PANTHER" id="PTHR47756">
    <property type="entry name" value="BLL6612 PROTEIN-RELATED"/>
    <property type="match status" value="1"/>
</dbReference>
<dbReference type="InterPro" id="IPR013324">
    <property type="entry name" value="RNA_pol_sigma_r3/r4-like"/>
</dbReference>
<feature type="domain" description="DUF6596" evidence="10">
    <location>
        <begin position="180"/>
        <end position="276"/>
    </location>
</feature>
<evidence type="ECO:0000256" key="3">
    <source>
        <dbReference type="ARBA" id="ARBA00022801"/>
    </source>
</evidence>
<dbReference type="InterPro" id="IPR036388">
    <property type="entry name" value="WH-like_DNA-bd_sf"/>
</dbReference>
<dbReference type="AlphaFoldDB" id="A0AAU7TP39"/>
<accession>A0AAU7TP39</accession>
<dbReference type="Gene3D" id="1.10.10.10">
    <property type="entry name" value="Winged helix-like DNA-binding domain superfamily/Winged helix DNA-binding domain"/>
    <property type="match status" value="1"/>
</dbReference>
<evidence type="ECO:0000259" key="9">
    <source>
        <dbReference type="Pfam" id="PF08281"/>
    </source>
</evidence>
<feature type="domain" description="RNA polymerase sigma factor 70 region 4 type 2" evidence="9">
    <location>
        <begin position="112"/>
        <end position="164"/>
    </location>
</feature>
<keyword evidence="3 11" id="KW-0378">Hydrolase</keyword>
<dbReference type="InterPro" id="IPR013325">
    <property type="entry name" value="RNA_pol_sigma_r2"/>
</dbReference>
<dbReference type="InterPro" id="IPR046531">
    <property type="entry name" value="DUF6596"/>
</dbReference>
<dbReference type="EMBL" id="CP158165">
    <property type="protein sequence ID" value="XBV28587.1"/>
    <property type="molecule type" value="Genomic_DNA"/>
</dbReference>
<proteinExistence type="inferred from homology"/>
<evidence type="ECO:0000259" key="8">
    <source>
        <dbReference type="Pfam" id="PF04542"/>
    </source>
</evidence>
<dbReference type="GO" id="GO:0003677">
    <property type="term" value="F:DNA binding"/>
    <property type="evidence" value="ECO:0007669"/>
    <property type="project" value="InterPro"/>
</dbReference>
<sequence>MTALETALRDEWGRLLALLVAQFRRLDLAEDSLAEAFEAAARTWPRDGVPANPPAWLLTAARRRALDRLRAEAVAAKSLPLLAVEAEITENARKVLVTASADIGAVDERLRLILLCAHPSLAPESAAALTLRLVLGVPTADIGRLFLVPTATMAARLTRARKRLAGARFDVPVGAALRERIGAVADIAYLAFTAAYAPGSGADVVRAAQAGEAIRLVQVLREVAHHDDLDALLALMMLQHARRDARVVDGKLVLLPDQDRTRWQMPEIAAALALLTPLARRAPSTPYLLQALIAAEHSDPHGTDWERISEWYAELEALTGSPVVRLNRAVAVAEASSAADGLALLAGLELPGHRLPAIRAELLVRAGRHPEARIAYEAAIAACENAAERAHLHERLSALSVAPGRVREMSSLVDVGGVTLFVRELGRRGAGPSVVVMHGGPDVGHGYLVPGFEPLARDHHVVLFDFRGCGQSSRGLPAEALQPEYVVQDTSRLIDRLGLGVVDLVGFSTGGRAAMQFVDKHPEQVRRLVLASTSAYPSADSAAYLAGWEEYQRRQRLEDEANGALRNSTVFVWDLDRAPEYLRLLESLGPDLGDWSEERATNGLMHPWCPGDPEHILRTFAKPILILHGEKDMGFPVQLAHRLHKAVPSQLAVVPNTAHMCHFEHPERWAQHIREFLDN</sequence>
<dbReference type="Pfam" id="PF08281">
    <property type="entry name" value="Sigma70_r4_2"/>
    <property type="match status" value="1"/>
</dbReference>
<dbReference type="Gene3D" id="3.40.50.1820">
    <property type="entry name" value="alpha/beta hydrolase"/>
    <property type="match status" value="1"/>
</dbReference>
<dbReference type="InterPro" id="IPR007627">
    <property type="entry name" value="RNA_pol_sigma70_r2"/>
</dbReference>
<dbReference type="SUPFAM" id="SSF88946">
    <property type="entry name" value="Sigma2 domain of RNA polymerase sigma factors"/>
    <property type="match status" value="1"/>
</dbReference>
<dbReference type="GO" id="GO:0006508">
    <property type="term" value="P:proteolysis"/>
    <property type="evidence" value="ECO:0007669"/>
    <property type="project" value="InterPro"/>
</dbReference>
<evidence type="ECO:0000256" key="5">
    <source>
        <dbReference type="ARBA" id="ARBA00023082"/>
    </source>
</evidence>
<dbReference type="InterPro" id="IPR029058">
    <property type="entry name" value="AB_hydrolase_fold"/>
</dbReference>
<reference evidence="11" key="1">
    <citation type="submission" date="2024-06" db="EMBL/GenBank/DDBJ databases">
        <title>Kribbella sp. strain HUAS MG21 genome sequences.</title>
        <authorList>
            <person name="Mo P."/>
        </authorList>
    </citation>
    <scope>NUCLEOTIDE SEQUENCE</scope>
    <source>
        <strain evidence="11">HUAS MG21</strain>
    </source>
</reference>
<evidence type="ECO:0000259" key="10">
    <source>
        <dbReference type="Pfam" id="PF20239"/>
    </source>
</evidence>
<dbReference type="SUPFAM" id="SSF88659">
    <property type="entry name" value="Sigma3 and sigma4 domains of RNA polymerase sigma factors"/>
    <property type="match status" value="1"/>
</dbReference>
<evidence type="ECO:0000259" key="7">
    <source>
        <dbReference type="Pfam" id="PF00561"/>
    </source>
</evidence>
<dbReference type="Pfam" id="PF20239">
    <property type="entry name" value="DUF6596"/>
    <property type="match status" value="1"/>
</dbReference>
<dbReference type="Pfam" id="PF04542">
    <property type="entry name" value="Sigma70_r2"/>
    <property type="match status" value="1"/>
</dbReference>
<evidence type="ECO:0000313" key="11">
    <source>
        <dbReference type="EMBL" id="XBV28587.1"/>
    </source>
</evidence>
<dbReference type="Pfam" id="PF00561">
    <property type="entry name" value="Abhydrolase_1"/>
    <property type="match status" value="1"/>
</dbReference>
<gene>
    <name evidence="11" type="ORF">ABN611_19580</name>
</gene>
<name>A0AAU7TP39_9ACTN</name>
<dbReference type="PRINTS" id="PR00111">
    <property type="entry name" value="ABHYDROLASE"/>
</dbReference>